<dbReference type="InterPro" id="IPR052560">
    <property type="entry name" value="RdDP_mobile_element"/>
</dbReference>
<dbReference type="InterPro" id="IPR036691">
    <property type="entry name" value="Endo/exonu/phosph_ase_sf"/>
</dbReference>
<gene>
    <name evidence="1" type="ORF">FOZ61_006399</name>
</gene>
<organism evidence="1 2">
    <name type="scientific">Perkinsus olseni</name>
    <name type="common">Perkinsus atlanticus</name>
    <dbReference type="NCBI Taxonomy" id="32597"/>
    <lineage>
        <taxon>Eukaryota</taxon>
        <taxon>Sar</taxon>
        <taxon>Alveolata</taxon>
        <taxon>Perkinsozoa</taxon>
        <taxon>Perkinsea</taxon>
        <taxon>Perkinsida</taxon>
        <taxon>Perkinsidae</taxon>
        <taxon>Perkinsus</taxon>
    </lineage>
</organism>
<dbReference type="Proteomes" id="UP000570595">
    <property type="component" value="Unassembled WGS sequence"/>
</dbReference>
<dbReference type="PANTHER" id="PTHR36688">
    <property type="entry name" value="ENDO/EXONUCLEASE/PHOSPHATASE DOMAIN-CONTAINING PROTEIN"/>
    <property type="match status" value="1"/>
</dbReference>
<dbReference type="EMBL" id="JABAHT010000364">
    <property type="protein sequence ID" value="KAF4657259.1"/>
    <property type="molecule type" value="Genomic_DNA"/>
</dbReference>
<proteinExistence type="predicted"/>
<evidence type="ECO:0000313" key="1">
    <source>
        <dbReference type="EMBL" id="KAF4657259.1"/>
    </source>
</evidence>
<comment type="caution">
    <text evidence="1">The sequence shown here is derived from an EMBL/GenBank/DDBJ whole genome shotgun (WGS) entry which is preliminary data.</text>
</comment>
<dbReference type="SUPFAM" id="SSF56219">
    <property type="entry name" value="DNase I-like"/>
    <property type="match status" value="1"/>
</dbReference>
<evidence type="ECO:0000313" key="2">
    <source>
        <dbReference type="Proteomes" id="UP000570595"/>
    </source>
</evidence>
<dbReference type="Gene3D" id="3.60.10.10">
    <property type="entry name" value="Endonuclease/exonuclease/phosphatase"/>
    <property type="match status" value="1"/>
</dbReference>
<sequence>MEIYEWIREQGYRCICSIHDPPTFQGPQGSSWVDITATSREISHFVTRQVLDNSMAGSDHLPIKLWIPPSQCGATGSKRAGKITTRWNYRKADWEKFQTHLDARLQSLDLSASTASLHNSLAQAYKSAAKHGIPRGYIHQYRPFWNSRLNSLRLSKNRLRRAIQKRCAAGKPVDRLEAELRHTTTSYHAALAQAKRQSWDNFTSKLSSKSRKVWKVVKGMVFGPKPSPPTEIEGWFGGEAAAKYATYLSETVYKSRLSPATRREWRGRAYRIKDYKQHLYDGPLADQSVQQAHPFSLDELERAFARLDLSTASGPDEVSAQMLKHSTTRAKQVCLQVINKAFSELDVPHQWRRGRTDLCDKPVSPGR</sequence>
<protein>
    <recommendedName>
        <fullName evidence="3">Endonuclease/exonuclease/phosphatase domain-containing protein</fullName>
    </recommendedName>
</protein>
<accession>A0A7J6LDG6</accession>
<dbReference type="AlphaFoldDB" id="A0A7J6LDG6"/>
<dbReference type="PANTHER" id="PTHR36688:SF1">
    <property type="entry name" value="ENDONUCLEASE_EXONUCLEASE_PHOSPHATASE DOMAIN-CONTAINING PROTEIN"/>
    <property type="match status" value="1"/>
</dbReference>
<dbReference type="OrthoDB" id="409048at2759"/>
<reference evidence="1 2" key="1">
    <citation type="submission" date="2020-04" db="EMBL/GenBank/DDBJ databases">
        <title>Perkinsus olseni comparative genomics.</title>
        <authorList>
            <person name="Bogema D.R."/>
        </authorList>
    </citation>
    <scope>NUCLEOTIDE SEQUENCE [LARGE SCALE GENOMIC DNA]</scope>
    <source>
        <strain evidence="1">ATCC PRA-179</strain>
    </source>
</reference>
<name>A0A7J6LDG6_PEROL</name>
<evidence type="ECO:0008006" key="3">
    <source>
        <dbReference type="Google" id="ProtNLM"/>
    </source>
</evidence>
<dbReference type="GO" id="GO:0003824">
    <property type="term" value="F:catalytic activity"/>
    <property type="evidence" value="ECO:0007669"/>
    <property type="project" value="InterPro"/>
</dbReference>